<feature type="domain" description="CCHC-type" evidence="8">
    <location>
        <begin position="296"/>
        <end position="310"/>
    </location>
</feature>
<evidence type="ECO:0000256" key="4">
    <source>
        <dbReference type="ARBA" id="ARBA00022771"/>
    </source>
</evidence>
<dbReference type="PROSITE" id="PS50158">
    <property type="entry name" value="ZF_CCHC"/>
    <property type="match status" value="5"/>
</dbReference>
<dbReference type="InterPro" id="IPR051644">
    <property type="entry name" value="TRAMP_AT-DNA-binding"/>
</dbReference>
<dbReference type="GO" id="GO:0003723">
    <property type="term" value="F:RNA binding"/>
    <property type="evidence" value="ECO:0007669"/>
    <property type="project" value="TreeGrafter"/>
</dbReference>
<evidence type="ECO:0000256" key="7">
    <source>
        <dbReference type="PROSITE-ProRule" id="PRU00047"/>
    </source>
</evidence>
<dbReference type="EMBL" id="SZYD01000014">
    <property type="protein sequence ID" value="KAD4177969.1"/>
    <property type="molecule type" value="Genomic_DNA"/>
</dbReference>
<dbReference type="GO" id="GO:0071031">
    <property type="term" value="P:nuclear mRNA surveillance of mRNA 3'-end processing"/>
    <property type="evidence" value="ECO:0007669"/>
    <property type="project" value="TreeGrafter"/>
</dbReference>
<organism evidence="9 10">
    <name type="scientific">Mikania micrantha</name>
    <name type="common">bitter vine</name>
    <dbReference type="NCBI Taxonomy" id="192012"/>
    <lineage>
        <taxon>Eukaryota</taxon>
        <taxon>Viridiplantae</taxon>
        <taxon>Streptophyta</taxon>
        <taxon>Embryophyta</taxon>
        <taxon>Tracheophyta</taxon>
        <taxon>Spermatophyta</taxon>
        <taxon>Magnoliopsida</taxon>
        <taxon>eudicotyledons</taxon>
        <taxon>Gunneridae</taxon>
        <taxon>Pentapetalae</taxon>
        <taxon>asterids</taxon>
        <taxon>campanulids</taxon>
        <taxon>Asterales</taxon>
        <taxon>Asteraceae</taxon>
        <taxon>Asteroideae</taxon>
        <taxon>Heliantheae alliance</taxon>
        <taxon>Eupatorieae</taxon>
        <taxon>Mikania</taxon>
    </lineage>
</organism>
<dbReference type="PANTHER" id="PTHR46543:SF1">
    <property type="entry name" value="ZINC FINGER CCHC DOMAIN-CONTAINING PROTEIN 7"/>
    <property type="match status" value="1"/>
</dbReference>
<evidence type="ECO:0000256" key="5">
    <source>
        <dbReference type="ARBA" id="ARBA00022833"/>
    </source>
</evidence>
<evidence type="ECO:0000259" key="8">
    <source>
        <dbReference type="PROSITE" id="PS50158"/>
    </source>
</evidence>
<dbReference type="GO" id="GO:0031499">
    <property type="term" value="C:TRAMP complex"/>
    <property type="evidence" value="ECO:0007669"/>
    <property type="project" value="TreeGrafter"/>
</dbReference>
<dbReference type="GO" id="GO:0071036">
    <property type="term" value="P:nuclear polyadenylation-dependent snoRNA catabolic process"/>
    <property type="evidence" value="ECO:0007669"/>
    <property type="project" value="TreeGrafter"/>
</dbReference>
<dbReference type="GO" id="GO:0071035">
    <property type="term" value="P:nuclear polyadenylation-dependent rRNA catabolic process"/>
    <property type="evidence" value="ECO:0007669"/>
    <property type="project" value="TreeGrafter"/>
</dbReference>
<dbReference type="OrthoDB" id="1062289at2759"/>
<evidence type="ECO:0000313" key="9">
    <source>
        <dbReference type="EMBL" id="KAD4177969.1"/>
    </source>
</evidence>
<feature type="domain" description="CCHC-type" evidence="8">
    <location>
        <begin position="333"/>
        <end position="348"/>
    </location>
</feature>
<comment type="subcellular location">
    <subcellularLocation>
        <location evidence="1">Nucleus</location>
    </subcellularLocation>
</comment>
<name>A0A5N6MU47_9ASTR</name>
<keyword evidence="5" id="KW-0862">Zinc</keyword>
<dbReference type="SMART" id="SM00343">
    <property type="entry name" value="ZnF_C2HC"/>
    <property type="match status" value="5"/>
</dbReference>
<dbReference type="GO" id="GO:0071038">
    <property type="term" value="P:TRAMP-dependent tRNA surveillance pathway"/>
    <property type="evidence" value="ECO:0007669"/>
    <property type="project" value="TreeGrafter"/>
</dbReference>
<dbReference type="PANTHER" id="PTHR46543">
    <property type="entry name" value="ZINC FINGER CCHC DOMAIN-CONTAINING PROTEIN 7"/>
    <property type="match status" value="1"/>
</dbReference>
<dbReference type="Pfam" id="PF00098">
    <property type="entry name" value="zf-CCHC"/>
    <property type="match status" value="4"/>
</dbReference>
<keyword evidence="2" id="KW-0479">Metal-binding</keyword>
<accession>A0A5N6MU47</accession>
<reference evidence="9 10" key="1">
    <citation type="submission" date="2019-05" db="EMBL/GenBank/DDBJ databases">
        <title>Mikania micrantha, genome provides insights into the molecular mechanism of rapid growth.</title>
        <authorList>
            <person name="Liu B."/>
        </authorList>
    </citation>
    <scope>NUCLEOTIDE SEQUENCE [LARGE SCALE GENOMIC DNA]</scope>
    <source>
        <strain evidence="9">NLD-2019</strain>
        <tissue evidence="9">Leaf</tissue>
    </source>
</reference>
<keyword evidence="3" id="KW-0677">Repeat</keyword>
<evidence type="ECO:0000256" key="2">
    <source>
        <dbReference type="ARBA" id="ARBA00022723"/>
    </source>
</evidence>
<comment type="caution">
    <text evidence="9">The sequence shown here is derived from an EMBL/GenBank/DDBJ whole genome shotgun (WGS) entry which is preliminary data.</text>
</comment>
<feature type="domain" description="CCHC-type" evidence="8">
    <location>
        <begin position="201"/>
        <end position="215"/>
    </location>
</feature>
<feature type="domain" description="CCHC-type" evidence="8">
    <location>
        <begin position="164"/>
        <end position="177"/>
    </location>
</feature>
<protein>
    <recommendedName>
        <fullName evidence="8">CCHC-type domain-containing protein</fullName>
    </recommendedName>
</protein>
<dbReference type="InterPro" id="IPR001878">
    <property type="entry name" value="Znf_CCHC"/>
</dbReference>
<dbReference type="Proteomes" id="UP000326396">
    <property type="component" value="Linkage Group LG4"/>
</dbReference>
<evidence type="ECO:0000256" key="1">
    <source>
        <dbReference type="ARBA" id="ARBA00004123"/>
    </source>
</evidence>
<dbReference type="InterPro" id="IPR036875">
    <property type="entry name" value="Znf_CCHC_sf"/>
</dbReference>
<sequence>MWWDGGWAGVSISHLYHVQCKQSDHFDYHSRYRAPRTFRPTGKPDPTPPARDPAVDALATLIIEELMVVLPGIITRIRNSEEFARNFPLLAAEKKEPEGGETSRKRKRCCSKKSRELVIYTEAIPLRQMAVAPESESRKCYTGKFPLCATCGLHHSEDKLCKHCLNCGGKGHWSSDCNNPPTHNQNPGNTTYPLPRHSKDCYVCGISEHISRDCPVRISSTSPAHSKGKSPLCSVCHYHHRAELSCVQCTHCGETGHRMQQCRSSITSTPCQYVGAYPKCVRCGFHHGEEKPCRHCLNCGRYGHWIQQCRFISTRKQERKASTSTSSQHNKNCYTCGMHGHFARDCPRKMPPADPAVTEELLALPAPGEHSESDDPICMQISA</sequence>
<keyword evidence="10" id="KW-1185">Reference proteome</keyword>
<dbReference type="SUPFAM" id="SSF57756">
    <property type="entry name" value="Retrovirus zinc finger-like domains"/>
    <property type="match status" value="2"/>
</dbReference>
<dbReference type="GO" id="GO:0071037">
    <property type="term" value="P:nuclear polyadenylation-dependent snRNA catabolic process"/>
    <property type="evidence" value="ECO:0007669"/>
    <property type="project" value="TreeGrafter"/>
</dbReference>
<keyword evidence="4 7" id="KW-0863">Zinc-finger</keyword>
<keyword evidence="6" id="KW-0539">Nucleus</keyword>
<dbReference type="AlphaFoldDB" id="A0A5N6MU47"/>
<gene>
    <name evidence="9" type="ORF">E3N88_26560</name>
</gene>
<dbReference type="GO" id="GO:0008270">
    <property type="term" value="F:zinc ion binding"/>
    <property type="evidence" value="ECO:0007669"/>
    <property type="project" value="UniProtKB-KW"/>
</dbReference>
<dbReference type="GO" id="GO:0071039">
    <property type="term" value="P:nuclear polyadenylation-dependent CUT catabolic process"/>
    <property type="evidence" value="ECO:0007669"/>
    <property type="project" value="TreeGrafter"/>
</dbReference>
<feature type="domain" description="CCHC-type" evidence="8">
    <location>
        <begin position="249"/>
        <end position="264"/>
    </location>
</feature>
<evidence type="ECO:0000313" key="10">
    <source>
        <dbReference type="Proteomes" id="UP000326396"/>
    </source>
</evidence>
<proteinExistence type="predicted"/>
<dbReference type="Gene3D" id="4.10.60.10">
    <property type="entry name" value="Zinc finger, CCHC-type"/>
    <property type="match status" value="2"/>
</dbReference>
<evidence type="ECO:0000256" key="3">
    <source>
        <dbReference type="ARBA" id="ARBA00022737"/>
    </source>
</evidence>
<evidence type="ECO:0000256" key="6">
    <source>
        <dbReference type="ARBA" id="ARBA00023242"/>
    </source>
</evidence>